<evidence type="ECO:0000256" key="3">
    <source>
        <dbReference type="ARBA" id="ARBA00022475"/>
    </source>
</evidence>
<evidence type="ECO:0000259" key="13">
    <source>
        <dbReference type="PROSITE" id="PS51534"/>
    </source>
</evidence>
<dbReference type="Pfam" id="PF08357">
    <property type="entry name" value="SEFIR"/>
    <property type="match status" value="1"/>
</dbReference>
<accession>A0A6P7MZT4</accession>
<evidence type="ECO:0000256" key="7">
    <source>
        <dbReference type="ARBA" id="ARBA00023136"/>
    </source>
</evidence>
<name>A0A6P7MZT4_BETSP</name>
<evidence type="ECO:0000256" key="9">
    <source>
        <dbReference type="ARBA" id="ARBA00023180"/>
    </source>
</evidence>
<evidence type="ECO:0000256" key="5">
    <source>
        <dbReference type="ARBA" id="ARBA00022729"/>
    </source>
</evidence>
<evidence type="ECO:0000313" key="14">
    <source>
        <dbReference type="Proteomes" id="UP000515150"/>
    </source>
</evidence>
<evidence type="ECO:0000256" key="12">
    <source>
        <dbReference type="SAM" id="Phobius"/>
    </source>
</evidence>
<dbReference type="Proteomes" id="UP000515150">
    <property type="component" value="Chromosome 7"/>
</dbReference>
<dbReference type="InterPro" id="IPR027841">
    <property type="entry name" value="IL-17_rcpt_C/E_N"/>
</dbReference>
<keyword evidence="7 12" id="KW-0472">Membrane</keyword>
<feature type="region of interest" description="Disordered" evidence="11">
    <location>
        <begin position="28"/>
        <end position="73"/>
    </location>
</feature>
<dbReference type="GO" id="GO:0030368">
    <property type="term" value="F:interleukin-17 receptor activity"/>
    <property type="evidence" value="ECO:0007669"/>
    <property type="project" value="InterPro"/>
</dbReference>
<dbReference type="InterPro" id="IPR013568">
    <property type="entry name" value="SEFIR_dom"/>
</dbReference>
<evidence type="ECO:0000256" key="11">
    <source>
        <dbReference type="SAM" id="MobiDB-lite"/>
    </source>
</evidence>
<proteinExistence type="predicted"/>
<evidence type="ECO:0000313" key="15">
    <source>
        <dbReference type="RefSeq" id="XP_029011134.1"/>
    </source>
</evidence>
<dbReference type="KEGG" id="bspl:114858276"/>
<feature type="domain" description="SEFIR" evidence="13">
    <location>
        <begin position="537"/>
        <end position="708"/>
    </location>
</feature>
<evidence type="ECO:0000256" key="2">
    <source>
        <dbReference type="ARBA" id="ARBA00004479"/>
    </source>
</evidence>
<keyword evidence="5" id="KW-0732">Signal</keyword>
<gene>
    <name evidence="15" type="primary">wu:fl23c11</name>
</gene>
<reference evidence="15" key="1">
    <citation type="submission" date="2025-08" db="UniProtKB">
        <authorList>
            <consortium name="RefSeq"/>
        </authorList>
    </citation>
    <scope>IDENTIFICATION</scope>
</reference>
<dbReference type="RefSeq" id="XP_029011134.1">
    <property type="nucleotide sequence ID" value="XM_029155301.3"/>
</dbReference>
<dbReference type="Pfam" id="PF15037">
    <property type="entry name" value="IL17_R_N"/>
    <property type="match status" value="1"/>
</dbReference>
<protein>
    <submittedName>
        <fullName evidence="15">Interleukin-17 receptor C isoform X1</fullName>
    </submittedName>
</protein>
<dbReference type="InParanoid" id="A0A6P7MZT4"/>
<evidence type="ECO:0000256" key="8">
    <source>
        <dbReference type="ARBA" id="ARBA00023170"/>
    </source>
</evidence>
<evidence type="ECO:0000256" key="6">
    <source>
        <dbReference type="ARBA" id="ARBA00022989"/>
    </source>
</evidence>
<dbReference type="PROSITE" id="PS51534">
    <property type="entry name" value="SEFIR"/>
    <property type="match status" value="1"/>
</dbReference>
<dbReference type="Gene3D" id="3.40.50.11530">
    <property type="match status" value="1"/>
</dbReference>
<feature type="region of interest" description="Disordered" evidence="11">
    <location>
        <begin position="766"/>
        <end position="791"/>
    </location>
</feature>
<keyword evidence="9" id="KW-0325">Glycoprotein</keyword>
<organism evidence="14 15">
    <name type="scientific">Betta splendens</name>
    <name type="common">Siamese fighting fish</name>
    <dbReference type="NCBI Taxonomy" id="158456"/>
    <lineage>
        <taxon>Eukaryota</taxon>
        <taxon>Metazoa</taxon>
        <taxon>Chordata</taxon>
        <taxon>Craniata</taxon>
        <taxon>Vertebrata</taxon>
        <taxon>Euteleostomi</taxon>
        <taxon>Actinopterygii</taxon>
        <taxon>Neopterygii</taxon>
        <taxon>Teleostei</taxon>
        <taxon>Neoteleostei</taxon>
        <taxon>Acanthomorphata</taxon>
        <taxon>Anabantaria</taxon>
        <taxon>Anabantiformes</taxon>
        <taxon>Anabantoidei</taxon>
        <taxon>Osphronemidae</taxon>
        <taxon>Betta</taxon>
    </lineage>
</organism>
<keyword evidence="14" id="KW-1185">Reference proteome</keyword>
<evidence type="ECO:0000256" key="10">
    <source>
        <dbReference type="ARBA" id="ARBA00023198"/>
    </source>
</evidence>
<dbReference type="InterPro" id="IPR039465">
    <property type="entry name" value="IL-17_rcpt-like"/>
</dbReference>
<keyword evidence="10" id="KW-0395">Inflammatory response</keyword>
<dbReference type="GeneID" id="114858276"/>
<sequence>MLQQIVSQILRQRRCDSSAKLRLVAHVTGSRRPTPPEQVTAAHTPRFTRGSAAARGGHGSRGTSGDSELGLRPSLTRRIRGRRGMAPTLLRVPVALLVLRLSLFTATSLETVNRDAPEVTCSEGLSDCRVSPASLCLDSSESVDVSDVGLQVLLCCADAHDCHPCLQITVSLRVDRGLDVSGEFEFHGDEEESSDKLDTAEGSAHKSAVVLGVCLSSPVMSPLNMRIEFTPSASSWRRPSHPATQMVQLVLKQRLLFDSAVEVDVSSNRSSSVRTITVPSLEDVCLQHTDTVKDCDAPRLRVVLDHERERVHLELVGPEPSQTQFMCQMFWDDPHGVTRKCPKGKDMNISLNLVVPCLCFQVWWNDKDIRRNVCPFKDQQEAHERMQKNVFVTMAQFAAGTHTALLWNVSAPCRLEAEVWLCKKDAVGGECQEVTGSRQALLGHRAWTVTGSTHWSQSGEFNATAHPLLCLQIRMNSSYLEPYCPFAASRWRWGLSVLLALLLVGLAVLGAYLVQGVLKGYVWRWLKEEDVKGAVGGGHVVLLYPPDDDKALPGLMCHLGSSLRALGFSVSLDLWSQAELGALGPVPWLHSRLDQLKRQGGKVVLVLTQAAWIRAEEWGAHGCSRRSRDAEEEEAKGRARLQASGDVFSASLSCVLADYLQGRAGERFTLVQFESLPPEPPGGFRPLPQLFRGLHLYSLPSQSLGFLTELAGARQAASAAARRRRAGGLRMASRALASGLASFTAGTAVLRLAGVSHGRAEEGETVPLQPCMLTPPSSPDASPKLSDRVWL</sequence>
<dbReference type="GO" id="GO:0005886">
    <property type="term" value="C:plasma membrane"/>
    <property type="evidence" value="ECO:0007669"/>
    <property type="project" value="UniProtKB-SubCell"/>
</dbReference>
<keyword evidence="4 12" id="KW-0812">Transmembrane</keyword>
<dbReference type="PANTHER" id="PTHR15583">
    <property type="entry name" value="INTERLEUKIN-17 RECEPTOR"/>
    <property type="match status" value="1"/>
</dbReference>
<dbReference type="PANTHER" id="PTHR15583:SF12">
    <property type="entry name" value="INTERLEUKIN-17 RECEPTOR C"/>
    <property type="match status" value="1"/>
</dbReference>
<dbReference type="OrthoDB" id="9949622at2759"/>
<dbReference type="GO" id="GO:0006954">
    <property type="term" value="P:inflammatory response"/>
    <property type="evidence" value="ECO:0007669"/>
    <property type="project" value="UniProtKB-KW"/>
</dbReference>
<feature type="transmembrane region" description="Helical" evidence="12">
    <location>
        <begin position="491"/>
        <end position="514"/>
    </location>
</feature>
<keyword evidence="3" id="KW-1003">Cell membrane</keyword>
<keyword evidence="6 12" id="KW-1133">Transmembrane helix</keyword>
<keyword evidence="8 15" id="KW-0675">Receptor</keyword>
<evidence type="ECO:0000256" key="1">
    <source>
        <dbReference type="ARBA" id="ARBA00004162"/>
    </source>
</evidence>
<evidence type="ECO:0000256" key="4">
    <source>
        <dbReference type="ARBA" id="ARBA00022692"/>
    </source>
</evidence>
<dbReference type="AlphaFoldDB" id="A0A6P7MZT4"/>
<comment type="subcellular location">
    <subcellularLocation>
        <location evidence="1">Cell membrane</location>
        <topology evidence="1">Single-pass membrane protein</topology>
    </subcellularLocation>
    <subcellularLocation>
        <location evidence="2">Membrane</location>
        <topology evidence="2">Single-pass type I membrane protein</topology>
    </subcellularLocation>
</comment>